<dbReference type="EMBL" id="CAJDYZ010010753">
    <property type="protein sequence ID" value="CAD1478430.1"/>
    <property type="molecule type" value="Genomic_DNA"/>
</dbReference>
<keyword evidence="3" id="KW-1185">Reference proteome</keyword>
<comment type="caution">
    <text evidence="2">The sequence shown here is derived from an EMBL/GenBank/DDBJ whole genome shotgun (WGS) entry which is preliminary data.</text>
</comment>
<evidence type="ECO:0000313" key="2">
    <source>
        <dbReference type="EMBL" id="CAD1478430.1"/>
    </source>
</evidence>
<dbReference type="Proteomes" id="UP000752696">
    <property type="component" value="Unassembled WGS sequence"/>
</dbReference>
<accession>A0A6V7HEG7</accession>
<dbReference type="OrthoDB" id="10669859at2759"/>
<organism evidence="2 3">
    <name type="scientific">Heterotrigona itama</name>
    <dbReference type="NCBI Taxonomy" id="395501"/>
    <lineage>
        <taxon>Eukaryota</taxon>
        <taxon>Metazoa</taxon>
        <taxon>Ecdysozoa</taxon>
        <taxon>Arthropoda</taxon>
        <taxon>Hexapoda</taxon>
        <taxon>Insecta</taxon>
        <taxon>Pterygota</taxon>
        <taxon>Neoptera</taxon>
        <taxon>Endopterygota</taxon>
        <taxon>Hymenoptera</taxon>
        <taxon>Apocrita</taxon>
        <taxon>Aculeata</taxon>
        <taxon>Apoidea</taxon>
        <taxon>Anthophila</taxon>
        <taxon>Apidae</taxon>
        <taxon>Heterotrigona</taxon>
    </lineage>
</organism>
<protein>
    <submittedName>
        <fullName evidence="2">Uncharacterized protein</fullName>
    </submittedName>
</protein>
<name>A0A6V7HEG7_9HYME</name>
<feature type="region of interest" description="Disordered" evidence="1">
    <location>
        <begin position="1"/>
        <end position="41"/>
    </location>
</feature>
<gene>
    <name evidence="2" type="ORF">MHI_LOCUS795342</name>
</gene>
<evidence type="ECO:0000256" key="1">
    <source>
        <dbReference type="SAM" id="MobiDB-lite"/>
    </source>
</evidence>
<sequence length="66" mass="7550">MKKIQGTGSQGKSWDHNGPSTKKLQGERTSATELNELNARTGKLARRNNRVKDREIVEVVPWKWMT</sequence>
<evidence type="ECO:0000313" key="3">
    <source>
        <dbReference type="Proteomes" id="UP000752696"/>
    </source>
</evidence>
<reference evidence="2" key="1">
    <citation type="submission" date="2020-07" db="EMBL/GenBank/DDBJ databases">
        <authorList>
            <person name="Nazaruddin N."/>
        </authorList>
    </citation>
    <scope>NUCLEOTIDE SEQUENCE</scope>
</reference>
<dbReference type="AlphaFoldDB" id="A0A6V7HEG7"/>
<feature type="compositionally biased region" description="Polar residues" evidence="1">
    <location>
        <begin position="1"/>
        <end position="35"/>
    </location>
</feature>
<proteinExistence type="predicted"/>